<gene>
    <name evidence="2" type="ORF">Scep_023332</name>
</gene>
<proteinExistence type="predicted"/>
<dbReference type="AlphaFoldDB" id="A0AAP0EZW1"/>
<reference evidence="2 3" key="1">
    <citation type="submission" date="2024-01" db="EMBL/GenBank/DDBJ databases">
        <title>Genome assemblies of Stephania.</title>
        <authorList>
            <person name="Yang L."/>
        </authorList>
    </citation>
    <scope>NUCLEOTIDE SEQUENCE [LARGE SCALE GENOMIC DNA]</scope>
    <source>
        <strain evidence="2">JXDWG</strain>
        <tissue evidence="2">Leaf</tissue>
    </source>
</reference>
<evidence type="ECO:0000313" key="3">
    <source>
        <dbReference type="Proteomes" id="UP001419268"/>
    </source>
</evidence>
<feature type="region of interest" description="Disordered" evidence="1">
    <location>
        <begin position="159"/>
        <end position="180"/>
    </location>
</feature>
<dbReference type="PANTHER" id="PTHR34130">
    <property type="entry name" value="OS08G0243800 PROTEIN"/>
    <property type="match status" value="1"/>
</dbReference>
<organism evidence="2 3">
    <name type="scientific">Stephania cephalantha</name>
    <dbReference type="NCBI Taxonomy" id="152367"/>
    <lineage>
        <taxon>Eukaryota</taxon>
        <taxon>Viridiplantae</taxon>
        <taxon>Streptophyta</taxon>
        <taxon>Embryophyta</taxon>
        <taxon>Tracheophyta</taxon>
        <taxon>Spermatophyta</taxon>
        <taxon>Magnoliopsida</taxon>
        <taxon>Ranunculales</taxon>
        <taxon>Menispermaceae</taxon>
        <taxon>Menispermoideae</taxon>
        <taxon>Cissampelideae</taxon>
        <taxon>Stephania</taxon>
    </lineage>
</organism>
<dbReference type="EMBL" id="JBBNAG010000010">
    <property type="protein sequence ID" value="KAK9099902.1"/>
    <property type="molecule type" value="Genomic_DNA"/>
</dbReference>
<feature type="compositionally biased region" description="Basic and acidic residues" evidence="1">
    <location>
        <begin position="10"/>
        <end position="19"/>
    </location>
</feature>
<name>A0AAP0EZW1_9MAGN</name>
<accession>A0AAP0EZW1</accession>
<sequence length="269" mass="30951">MILQQGQEEEIPHQDHADFEADEALSLRDLPLSGDGGDGDDDEKVRSRRRSDDLLREDPFEFSSSSYSNDHNNNSAEYMIFGGKLLPYSSSTIDDHHPFNNNNNNDVNIIKNNYQTIHRDLKSRGDFYHYRRSESVGDFYSSEHRLMIRPSRSLDYTKLHRSSSSAAAKSPTTQSDRRFSTATTTCFGKRRWSVSGRGASRPRWRLLMFGMIRAPAPEMEVRDMRNRMSRRIRRLCSRRRAAEGRRRAAEGVGVCSVVRLDAGEKLTPW</sequence>
<dbReference type="Proteomes" id="UP001419268">
    <property type="component" value="Unassembled WGS sequence"/>
</dbReference>
<evidence type="ECO:0000256" key="1">
    <source>
        <dbReference type="SAM" id="MobiDB-lite"/>
    </source>
</evidence>
<dbReference type="PANTHER" id="PTHR34130:SF5">
    <property type="entry name" value="OS08G0243800 PROTEIN"/>
    <property type="match status" value="1"/>
</dbReference>
<comment type="caution">
    <text evidence="2">The sequence shown here is derived from an EMBL/GenBank/DDBJ whole genome shotgun (WGS) entry which is preliminary data.</text>
</comment>
<evidence type="ECO:0000313" key="2">
    <source>
        <dbReference type="EMBL" id="KAK9099902.1"/>
    </source>
</evidence>
<keyword evidence="3" id="KW-1185">Reference proteome</keyword>
<feature type="region of interest" description="Disordered" evidence="1">
    <location>
        <begin position="1"/>
        <end position="52"/>
    </location>
</feature>
<protein>
    <submittedName>
        <fullName evidence="2">Uncharacterized protein</fullName>
    </submittedName>
</protein>